<dbReference type="EMBL" id="JRLX01000010">
    <property type="protein sequence ID" value="KGO86363.1"/>
    <property type="molecule type" value="Genomic_DNA"/>
</dbReference>
<evidence type="ECO:0000313" key="7">
    <source>
        <dbReference type="Proteomes" id="UP000030152"/>
    </source>
</evidence>
<accession>A0A0A2M4H5</accession>
<dbReference type="Proteomes" id="UP000030152">
    <property type="component" value="Unassembled WGS sequence"/>
</dbReference>
<dbReference type="Pfam" id="PF00455">
    <property type="entry name" value="DeoRC"/>
    <property type="match status" value="1"/>
</dbReference>
<dbReference type="OrthoDB" id="9798651at2"/>
<gene>
    <name evidence="6" type="ORF">Q765_10785</name>
</gene>
<dbReference type="InterPro" id="IPR001034">
    <property type="entry name" value="DeoR_HTH"/>
</dbReference>
<dbReference type="Gene3D" id="1.10.10.10">
    <property type="entry name" value="Winged helix-like DNA-binding domain superfamily/Winged helix DNA-binding domain"/>
    <property type="match status" value="1"/>
</dbReference>
<dbReference type="SMART" id="SM01134">
    <property type="entry name" value="DeoRC"/>
    <property type="match status" value="1"/>
</dbReference>
<dbReference type="PANTHER" id="PTHR30363">
    <property type="entry name" value="HTH-TYPE TRANSCRIPTIONAL REGULATOR SRLR-RELATED"/>
    <property type="match status" value="1"/>
</dbReference>
<evidence type="ECO:0000256" key="3">
    <source>
        <dbReference type="ARBA" id="ARBA00023125"/>
    </source>
</evidence>
<dbReference type="GO" id="GO:0003700">
    <property type="term" value="F:DNA-binding transcription factor activity"/>
    <property type="evidence" value="ECO:0007669"/>
    <property type="project" value="InterPro"/>
</dbReference>
<dbReference type="InterPro" id="IPR018356">
    <property type="entry name" value="Tscrpt_reg_HTH_DeoR_CS"/>
</dbReference>
<dbReference type="InterPro" id="IPR037171">
    <property type="entry name" value="NagB/RpiA_transferase-like"/>
</dbReference>
<evidence type="ECO:0000313" key="6">
    <source>
        <dbReference type="EMBL" id="KGO86363.1"/>
    </source>
</evidence>
<dbReference type="InterPro" id="IPR036390">
    <property type="entry name" value="WH_DNA-bd_sf"/>
</dbReference>
<evidence type="ECO:0000256" key="1">
    <source>
        <dbReference type="ARBA" id="ARBA00022491"/>
    </source>
</evidence>
<feature type="domain" description="HTH deoR-type" evidence="5">
    <location>
        <begin position="3"/>
        <end position="58"/>
    </location>
</feature>
<protein>
    <submittedName>
        <fullName evidence="6">DeoR faimly transcriptional regulator</fullName>
    </submittedName>
</protein>
<dbReference type="STRING" id="1121895.GCA_000378485_02538"/>
<keyword evidence="1" id="KW-0678">Repressor</keyword>
<evidence type="ECO:0000259" key="5">
    <source>
        <dbReference type="PROSITE" id="PS51000"/>
    </source>
</evidence>
<proteinExistence type="predicted"/>
<dbReference type="Pfam" id="PF08220">
    <property type="entry name" value="HTH_DeoR"/>
    <property type="match status" value="1"/>
</dbReference>
<evidence type="ECO:0000256" key="4">
    <source>
        <dbReference type="ARBA" id="ARBA00023163"/>
    </source>
</evidence>
<keyword evidence="4" id="KW-0804">Transcription</keyword>
<dbReference type="Gene3D" id="3.40.50.1360">
    <property type="match status" value="1"/>
</dbReference>
<dbReference type="PRINTS" id="PR00037">
    <property type="entry name" value="HTHLACR"/>
</dbReference>
<keyword evidence="3" id="KW-0238">DNA-binding</keyword>
<keyword evidence="7" id="KW-1185">Reference proteome</keyword>
<sequence length="248" mass="27894">MVKEERLQLILEQLTKDNKVQLTEMSRILNVSEDTVRRDIKELDVQGLLKAVRGGAIPTSTIPQHYRDREKYDVSHKLRMAEKAIPFLKNGQTIFMDGGTSVLAVAQMLPRDLKIQVVTNSFPVADVLEDHPNAEVIFAGGRLYKTAFTTIGQQAIDTIRNVRANIYFFGVSSIHTIGLTARSYEDSLVKRNMVENSQQIIALSTLEKIDTAESFFICPITKVDVLITEADSDNEKLQPYRDLGLKVV</sequence>
<dbReference type="PROSITE" id="PS51000">
    <property type="entry name" value="HTH_DEOR_2"/>
    <property type="match status" value="1"/>
</dbReference>
<dbReference type="SUPFAM" id="SSF46785">
    <property type="entry name" value="Winged helix' DNA-binding domain"/>
    <property type="match status" value="1"/>
</dbReference>
<keyword evidence="2" id="KW-0805">Transcription regulation</keyword>
<dbReference type="SMART" id="SM00420">
    <property type="entry name" value="HTH_DEOR"/>
    <property type="match status" value="1"/>
</dbReference>
<name>A0A0A2M4H5_9FLAO</name>
<dbReference type="eggNOG" id="COG1349">
    <property type="taxonomic scope" value="Bacteria"/>
</dbReference>
<dbReference type="InterPro" id="IPR050313">
    <property type="entry name" value="Carb_Metab_HTH_regulators"/>
</dbReference>
<evidence type="ECO:0000256" key="2">
    <source>
        <dbReference type="ARBA" id="ARBA00023015"/>
    </source>
</evidence>
<dbReference type="PROSITE" id="PS00894">
    <property type="entry name" value="HTH_DEOR_1"/>
    <property type="match status" value="1"/>
</dbReference>
<comment type="caution">
    <text evidence="6">The sequence shown here is derived from an EMBL/GenBank/DDBJ whole genome shotgun (WGS) entry which is preliminary data.</text>
</comment>
<dbReference type="PANTHER" id="PTHR30363:SF4">
    <property type="entry name" value="GLYCEROL-3-PHOSPHATE REGULON REPRESSOR"/>
    <property type="match status" value="1"/>
</dbReference>
<organism evidence="6 7">
    <name type="scientific">Flavobacterium rivuli WB 3.3-2 = DSM 21788</name>
    <dbReference type="NCBI Taxonomy" id="1121895"/>
    <lineage>
        <taxon>Bacteria</taxon>
        <taxon>Pseudomonadati</taxon>
        <taxon>Bacteroidota</taxon>
        <taxon>Flavobacteriia</taxon>
        <taxon>Flavobacteriales</taxon>
        <taxon>Flavobacteriaceae</taxon>
        <taxon>Flavobacterium</taxon>
    </lineage>
</organism>
<dbReference type="SUPFAM" id="SSF100950">
    <property type="entry name" value="NagB/RpiA/CoA transferase-like"/>
    <property type="match status" value="1"/>
</dbReference>
<dbReference type="GO" id="GO:0003677">
    <property type="term" value="F:DNA binding"/>
    <property type="evidence" value="ECO:0007669"/>
    <property type="project" value="UniProtKB-KW"/>
</dbReference>
<dbReference type="InterPro" id="IPR036388">
    <property type="entry name" value="WH-like_DNA-bd_sf"/>
</dbReference>
<dbReference type="RefSeq" id="WP_020213706.1">
    <property type="nucleotide sequence ID" value="NZ_JRLX01000010.1"/>
</dbReference>
<reference evidence="6 7" key="1">
    <citation type="submission" date="2013-09" db="EMBL/GenBank/DDBJ databases">
        <authorList>
            <person name="Zeng Z."/>
            <person name="Chen C."/>
        </authorList>
    </citation>
    <scope>NUCLEOTIDE SEQUENCE [LARGE SCALE GENOMIC DNA]</scope>
    <source>
        <strain evidence="6 7">WB 3.3-2</strain>
    </source>
</reference>
<dbReference type="AlphaFoldDB" id="A0A0A2M4H5"/>
<dbReference type="InterPro" id="IPR014036">
    <property type="entry name" value="DeoR-like_C"/>
</dbReference>